<evidence type="ECO:0000256" key="1">
    <source>
        <dbReference type="ARBA" id="ARBA00022801"/>
    </source>
</evidence>
<feature type="chain" id="PRO_5019390213" evidence="3">
    <location>
        <begin position="21"/>
        <end position="250"/>
    </location>
</feature>
<dbReference type="SMART" id="SM01110">
    <property type="entry name" value="Cutinase"/>
    <property type="match status" value="1"/>
</dbReference>
<dbReference type="PANTHER" id="PTHR33630:SF9">
    <property type="entry name" value="CUTINASE 4"/>
    <property type="match status" value="1"/>
</dbReference>
<name>A0A401KL44_ASPAW</name>
<dbReference type="SUPFAM" id="SSF53474">
    <property type="entry name" value="alpha/beta-Hydrolases"/>
    <property type="match status" value="1"/>
</dbReference>
<dbReference type="InterPro" id="IPR029058">
    <property type="entry name" value="AB_hydrolase_fold"/>
</dbReference>
<dbReference type="AlphaFoldDB" id="A0A401KL44"/>
<sequence length="250" mass="27123">MLSRIVTTLTFNALLGFSRATLLNSTDCADIHFMLARGTTEDYPGTTYSMAELVAENTTLSTNYENIIYPAVSETESDSYFIGRAAVGSQINRYAADCPNSRIVLISYSQGAMIVGDALAGGGGDSTLGNATQPLVSEDVSKHSMFCHPASPVDSILLAANVYYGNPRHAPYQPYNMGDNTWNVTGKYPRLDYQINYLHDRYRHVTADWCNNGDGVCSPSEGADALSLHMAYASDYDPIAAAWILEKLGA</sequence>
<dbReference type="InterPro" id="IPR000675">
    <property type="entry name" value="Cutinase/axe"/>
</dbReference>
<organism evidence="4 5">
    <name type="scientific">Aspergillus awamori</name>
    <name type="common">Black koji mold</name>
    <dbReference type="NCBI Taxonomy" id="105351"/>
    <lineage>
        <taxon>Eukaryota</taxon>
        <taxon>Fungi</taxon>
        <taxon>Dikarya</taxon>
        <taxon>Ascomycota</taxon>
        <taxon>Pezizomycotina</taxon>
        <taxon>Eurotiomycetes</taxon>
        <taxon>Eurotiomycetidae</taxon>
        <taxon>Eurotiales</taxon>
        <taxon>Aspergillaceae</taxon>
        <taxon>Aspergillus</taxon>
    </lineage>
</organism>
<keyword evidence="5" id="KW-1185">Reference proteome</keyword>
<keyword evidence="3" id="KW-0732">Signal</keyword>
<evidence type="ECO:0000256" key="3">
    <source>
        <dbReference type="SAM" id="SignalP"/>
    </source>
</evidence>
<dbReference type="Gene3D" id="3.40.50.1820">
    <property type="entry name" value="alpha/beta hydrolase"/>
    <property type="match status" value="1"/>
</dbReference>
<feature type="signal peptide" evidence="3">
    <location>
        <begin position="1"/>
        <end position="20"/>
    </location>
</feature>
<dbReference type="EMBL" id="BDHI01000002">
    <property type="protein sequence ID" value="GCB19993.1"/>
    <property type="molecule type" value="Genomic_DNA"/>
</dbReference>
<proteinExistence type="predicted"/>
<accession>A0A401KL44</accession>
<comment type="caution">
    <text evidence="4">The sequence shown here is derived from an EMBL/GenBank/DDBJ whole genome shotgun (WGS) entry which is preliminary data.</text>
</comment>
<evidence type="ECO:0000313" key="5">
    <source>
        <dbReference type="Proteomes" id="UP000286921"/>
    </source>
</evidence>
<keyword evidence="2" id="KW-1015">Disulfide bond</keyword>
<dbReference type="Proteomes" id="UP000286921">
    <property type="component" value="Unassembled WGS sequence"/>
</dbReference>
<dbReference type="PANTHER" id="PTHR33630">
    <property type="entry name" value="CUTINASE RV1984C-RELATED-RELATED"/>
    <property type="match status" value="1"/>
</dbReference>
<evidence type="ECO:0000256" key="2">
    <source>
        <dbReference type="ARBA" id="ARBA00023157"/>
    </source>
</evidence>
<keyword evidence="1" id="KW-0378">Hydrolase</keyword>
<protein>
    <submittedName>
        <fullName evidence="4">Acetylxylan esterase 2</fullName>
    </submittedName>
</protein>
<dbReference type="Pfam" id="PF01083">
    <property type="entry name" value="Cutinase"/>
    <property type="match status" value="1"/>
</dbReference>
<reference evidence="4 5" key="1">
    <citation type="submission" date="2016-09" db="EMBL/GenBank/DDBJ databases">
        <title>Aspergillus awamori IFM 58123T.</title>
        <authorList>
            <person name="Kusuya Y."/>
            <person name="Shimizu M."/>
            <person name="Takahashi H."/>
            <person name="Yaguchi T."/>
        </authorList>
    </citation>
    <scope>NUCLEOTIDE SEQUENCE [LARGE SCALE GENOMIC DNA]</scope>
    <source>
        <strain evidence="4 5">IFM 58123</strain>
    </source>
</reference>
<dbReference type="GO" id="GO:0052689">
    <property type="term" value="F:carboxylic ester hydrolase activity"/>
    <property type="evidence" value="ECO:0007669"/>
    <property type="project" value="UniProtKB-ARBA"/>
</dbReference>
<evidence type="ECO:0000313" key="4">
    <source>
        <dbReference type="EMBL" id="GCB19993.1"/>
    </source>
</evidence>
<gene>
    <name evidence="4" type="ORF">AAWM_02878</name>
</gene>